<name>A0ABD2QIR3_9PLAT</name>
<protein>
    <submittedName>
        <fullName evidence="1">Uncharacterized protein</fullName>
    </submittedName>
</protein>
<reference evidence="1 2" key="1">
    <citation type="submission" date="2024-11" db="EMBL/GenBank/DDBJ databases">
        <title>Adaptive evolution of stress response genes in parasites aligns with host niche diversity.</title>
        <authorList>
            <person name="Hahn C."/>
            <person name="Resl P."/>
        </authorList>
    </citation>
    <scope>NUCLEOTIDE SEQUENCE [LARGE SCALE GENOMIC DNA]</scope>
    <source>
        <strain evidence="1">EGGRZ-B1_66</strain>
        <tissue evidence="1">Body</tissue>
    </source>
</reference>
<sequence length="270" mass="29455">MISEDVKAKLRQVILTRKRPAETAIYGACREFEVKPSNSSPNSGSIDGQAKTISPSLLTPTSAFRSLPGSKNSSFNSSFAENLRGCISLTQQTNFDATHPITQSTLDYFNSSQADSIVKTVVLESNKNSPEPVQLRRNLWKKRIPGQPHSYDTPTCLSDSGFSSISPVSKHASFQAGSFTPPKPHSFSLPDCPKQLIITETGINSLGEPETPAWSSNYSLPIGQVYVPTSQKPIYKSVDMDSVASANPSIQVLSPKFICDIFYDFLAMPK</sequence>
<evidence type="ECO:0000313" key="1">
    <source>
        <dbReference type="EMBL" id="KAL3319425.1"/>
    </source>
</evidence>
<dbReference type="EMBL" id="JBJKFK010000137">
    <property type="protein sequence ID" value="KAL3319425.1"/>
    <property type="molecule type" value="Genomic_DNA"/>
</dbReference>
<proteinExistence type="predicted"/>
<comment type="caution">
    <text evidence="1">The sequence shown here is derived from an EMBL/GenBank/DDBJ whole genome shotgun (WGS) entry which is preliminary data.</text>
</comment>
<dbReference type="Proteomes" id="UP001626550">
    <property type="component" value="Unassembled WGS sequence"/>
</dbReference>
<keyword evidence="2" id="KW-1185">Reference proteome</keyword>
<evidence type="ECO:0000313" key="2">
    <source>
        <dbReference type="Proteomes" id="UP001626550"/>
    </source>
</evidence>
<dbReference type="AlphaFoldDB" id="A0ABD2QIR3"/>
<accession>A0ABD2QIR3</accession>
<organism evidence="1 2">
    <name type="scientific">Cichlidogyrus casuarinus</name>
    <dbReference type="NCBI Taxonomy" id="1844966"/>
    <lineage>
        <taxon>Eukaryota</taxon>
        <taxon>Metazoa</taxon>
        <taxon>Spiralia</taxon>
        <taxon>Lophotrochozoa</taxon>
        <taxon>Platyhelminthes</taxon>
        <taxon>Monogenea</taxon>
        <taxon>Monopisthocotylea</taxon>
        <taxon>Dactylogyridea</taxon>
        <taxon>Ancyrocephalidae</taxon>
        <taxon>Cichlidogyrus</taxon>
    </lineage>
</organism>
<gene>
    <name evidence="1" type="ORF">Ciccas_001898</name>
</gene>